<gene>
    <name evidence="3" type="ORF">GL50803_007192</name>
</gene>
<dbReference type="HOGENOM" id="CLU_259399_0_0_1"/>
<sequence length="1327" mass="147807">MDGAVALSQKLDRLRCISDNREVSADDAKGVNRLMEAKKASTSQESSFWGTSGLNPLGAASKAVTTYAREAAISMLPTWTLPTLKDSLSDVSLEQLVRLISLTYKKDPSLGTIQAHKSIIDGFVRDQQMLLPRAVRSSYNEGPASNDFNYSVAALPGAVTASDEQLHNLPLRARVIVETFRAENWKFFELTQQEQLFEASDIFSCWYQPLNASEIDPSVTNPLPFPQMDIYPRLLLLLTLVSMKIKLSEGFFAFFLSPRVVDMVETLFWLVHSVVFSPKSTSIPASEVMRTMHPNLYNSSRFCRTTHDSNEDSISDSKVEQSADSTLGGLLPKRPSYAEPVTSSNAPPSRAVVGLDGRVHYKPLRLPPHLRPMELNLNSQDYLRNRFVDAFVAIERNWIGCRSSDKEKAVEMLPYVISSAVIRGFFRCFPVYSHIFSVKFRLSIYENVIYYLTGVPPYIDILQDIRKSYFPTEPYTVESFLQYFPKNTATLINVQTINGYSSPKDIMLGRYRNFSYTPFVDNLLLVSKTHDRTLRATCTVGEQAAAKESALKPIEFDIVLFPEAEKNTDFLFNISQSAVRNRSVSPVPSMQHYHDASLNLSEYPTGRTTLSTYPFLIEIPTTAASCKREECQAEVLSAGCKNRSDDSMSARTAFSTDTVENENILVTGTKQAAQFSGYGQSGLSHLNAEEARVNKHKIVKSTLSQLDQVDSILRHGRQSCAFRTEDRVRVNSEAVPENGPSKKQENVNLDAAIEKVSSYGISSLESIPELKRASISSIILRGDVAGEDPAAEQQSTQPGSLHTLLKNHDIEAISVVGSQPQCDSTVDRISLDTYQKTHSMSVDNTFLIRLNRKLHINSNPKIEGILGTELVTSGDVVLVENDDEYMKHVSNAMNDAMHPENFNHAAREHKPLNKVGSIASPSASRAGSPGYRAEQIIKLLPRTTDTSRKDTIEKLLGNPLGIAHQKIATTRVTPVMVRYLTITGAPAASDFSSYIRDSAFLDPSLGQSDALKRITNRRAGRPTQSSCASIDKEISIVRRTRNDPWNKADVISYEAGIEKRQFEAPEDSEAALSAQDTRVTIDQKGVLYPTRGRVESPVRKESLSGVCNERLSPNRFHLQYEAAKKKLKRQAADDAKKHKAEMVELEVQKELFLNKALKGGGARTAALSRALVEGDAKDKKKDEEGFISYHSKDNAMVAFLTFRSDLQKNLHDLEVAEQLSQKVKQREEARKAMARKMQANEDSLKFLAKKAEAPLLLWPINPMNKNKINDSTSVEVDMDGRGADLRDLDFQSYQDIARGEPSGGPTLDIRNPPRLLTKISHSPLKFT</sequence>
<dbReference type="KEGG" id="gla:GL50803_007192"/>
<evidence type="ECO:0000313" key="4">
    <source>
        <dbReference type="Proteomes" id="UP000001548"/>
    </source>
</evidence>
<name>A8BRQ1_GIAIC</name>
<keyword evidence="4" id="KW-1185">Reference proteome</keyword>
<feature type="coiled-coil region" evidence="1">
    <location>
        <begin position="1128"/>
        <end position="1155"/>
    </location>
</feature>
<evidence type="ECO:0000313" key="3">
    <source>
        <dbReference type="EMBL" id="KAE8305962.1"/>
    </source>
</evidence>
<evidence type="ECO:0000256" key="1">
    <source>
        <dbReference type="SAM" id="Coils"/>
    </source>
</evidence>
<accession>A8BRQ1</accession>
<comment type="caution">
    <text evidence="3">The sequence shown here is derived from an EMBL/GenBank/DDBJ whole genome shotgun (WGS) entry which is preliminary data.</text>
</comment>
<dbReference type="Proteomes" id="UP000001548">
    <property type="component" value="Unassembled WGS sequence"/>
</dbReference>
<reference evidence="3 4" key="1">
    <citation type="journal article" date="2007" name="Science">
        <title>Genomic minimalism in the early diverging intestinal parasite Giardia lamblia.</title>
        <authorList>
            <person name="Morrison H.G."/>
            <person name="McArthur A.G."/>
            <person name="Gillin F.D."/>
            <person name="Aley S.B."/>
            <person name="Adam R.D."/>
            <person name="Olsen G.J."/>
            <person name="Best A.A."/>
            <person name="Cande W.Z."/>
            <person name="Chen F."/>
            <person name="Cipriano M.J."/>
            <person name="Davids B.J."/>
            <person name="Dawson S.C."/>
            <person name="Elmendorf H.G."/>
            <person name="Hehl A.B."/>
            <person name="Holder M.E."/>
            <person name="Huse S.M."/>
            <person name="Kim U.U."/>
            <person name="Lasek-Nesselquist E."/>
            <person name="Manning G."/>
            <person name="Nigam A."/>
            <person name="Nixon J.E."/>
            <person name="Palm D."/>
            <person name="Passamaneck N.E."/>
            <person name="Prabhu A."/>
            <person name="Reich C.I."/>
            <person name="Reiner D.S."/>
            <person name="Samuelson J."/>
            <person name="Svard S.G."/>
            <person name="Sogin M.L."/>
        </authorList>
    </citation>
    <scope>NUCLEOTIDE SEQUENCE [LARGE SCALE GENOMIC DNA]</scope>
    <source>
        <strain evidence="3 4">WB C6</strain>
    </source>
</reference>
<dbReference type="EMBL" id="AACB03000001">
    <property type="protein sequence ID" value="KAE8305962.1"/>
    <property type="molecule type" value="Genomic_DNA"/>
</dbReference>
<keyword evidence="1" id="KW-0175">Coiled coil</keyword>
<dbReference type="VEuPathDB" id="GiardiaDB:GL50803_7192"/>
<dbReference type="OMA" id="AIERNWI"/>
<protein>
    <submittedName>
        <fullName evidence="3">Uncharacterized protein</fullName>
    </submittedName>
</protein>
<dbReference type="GeneID" id="5698200"/>
<evidence type="ECO:0000256" key="2">
    <source>
        <dbReference type="SAM" id="MobiDB-lite"/>
    </source>
</evidence>
<feature type="region of interest" description="Disordered" evidence="2">
    <location>
        <begin position="307"/>
        <end position="332"/>
    </location>
</feature>
<dbReference type="RefSeq" id="XP_001705323.1">
    <property type="nucleotide sequence ID" value="XM_001705271.1"/>
</dbReference>
<feature type="compositionally biased region" description="Basic and acidic residues" evidence="2">
    <location>
        <begin position="307"/>
        <end position="321"/>
    </location>
</feature>
<organism evidence="3 4">
    <name type="scientific">Giardia intestinalis (strain ATCC 50803 / WB clone C6)</name>
    <name type="common">Giardia lamblia</name>
    <dbReference type="NCBI Taxonomy" id="184922"/>
    <lineage>
        <taxon>Eukaryota</taxon>
        <taxon>Metamonada</taxon>
        <taxon>Diplomonadida</taxon>
        <taxon>Hexamitidae</taxon>
        <taxon>Giardiinae</taxon>
        <taxon>Giardia</taxon>
    </lineage>
</organism>
<proteinExistence type="predicted"/>